<reference evidence="2" key="4">
    <citation type="submission" date="2017-01" db="UniProtKB">
        <authorList>
            <consortium name="EnsemblFungi"/>
        </authorList>
    </citation>
    <scope>IDENTIFICATION</scope>
    <source>
        <strain evidence="2">PH-1 / ATCC MYA-4620 / FGSC 9075 / NRRL 31084</strain>
    </source>
</reference>
<reference evidence="2 3" key="1">
    <citation type="journal article" date="2007" name="Science">
        <title>The Fusarium graminearum genome reveals a link between localized polymorphism and pathogen specialization.</title>
        <authorList>
            <person name="Cuomo C.A."/>
            <person name="Gueldener U."/>
            <person name="Xu J.-R."/>
            <person name="Trail F."/>
            <person name="Turgeon B.G."/>
            <person name="Di Pietro A."/>
            <person name="Walton J.D."/>
            <person name="Ma L.-J."/>
            <person name="Baker S.E."/>
            <person name="Rep M."/>
            <person name="Adam G."/>
            <person name="Antoniw J."/>
            <person name="Baldwin T."/>
            <person name="Calvo S.E."/>
            <person name="Chang Y.-L."/>
            <person name="DeCaprio D."/>
            <person name="Gale L.R."/>
            <person name="Gnerre S."/>
            <person name="Goswami R.S."/>
            <person name="Hammond-Kosack K."/>
            <person name="Harris L.J."/>
            <person name="Hilburn K."/>
            <person name="Kennell J.C."/>
            <person name="Kroken S."/>
            <person name="Magnuson J.K."/>
            <person name="Mannhaupt G."/>
            <person name="Mauceli E.W."/>
            <person name="Mewes H.-W."/>
            <person name="Mitterbauer R."/>
            <person name="Muehlbauer G."/>
            <person name="Muensterkoetter M."/>
            <person name="Nelson D."/>
            <person name="O'Donnell K."/>
            <person name="Ouellet T."/>
            <person name="Qi W."/>
            <person name="Quesneville H."/>
            <person name="Roncero M.I.G."/>
            <person name="Seong K.-Y."/>
            <person name="Tetko I.V."/>
            <person name="Urban M."/>
            <person name="Waalwijk C."/>
            <person name="Ward T.J."/>
            <person name="Yao J."/>
            <person name="Birren B.W."/>
            <person name="Kistler H.C."/>
        </authorList>
    </citation>
    <scope>NUCLEOTIDE SEQUENCE [LARGE SCALE GENOMIC DNA]</scope>
    <source>
        <strain evidence="3">ATCC MYA-4620 / CBS 123657 / FGSC 9075 / NRRL 31084 / PH-1</strain>
        <strain evidence="2">PH-1 / ATCC MYA-4620 / FGSC 9075 / NRRL 31084</strain>
    </source>
</reference>
<dbReference type="RefSeq" id="XP_011319473.1">
    <property type="nucleotide sequence ID" value="XM_011321171.1"/>
</dbReference>
<reference evidence="1 3" key="3">
    <citation type="journal article" date="2015" name="BMC Genomics">
        <title>The completed genome sequence of the pathogenic ascomycete fungus Fusarium graminearum.</title>
        <authorList>
            <person name="King R."/>
            <person name="Urban M."/>
            <person name="Hammond-Kosack M.C."/>
            <person name="Hassani-Pak K."/>
            <person name="Hammond-Kosack K.E."/>
        </authorList>
    </citation>
    <scope>NUCLEOTIDE SEQUENCE [LARGE SCALE GENOMIC DNA]</scope>
    <source>
        <strain evidence="3">ATCC MYA-4620 / CBS 123657 / FGSC 9075 / NRRL 31084 / PH-1</strain>
        <strain evidence="1">PH-1</strain>
    </source>
</reference>
<evidence type="ECO:0000313" key="2">
    <source>
        <dbReference type="EnsemblFungi" id="CEF75916"/>
    </source>
</evidence>
<evidence type="ECO:0000313" key="1">
    <source>
        <dbReference type="EMBL" id="CEF75916.1"/>
    </source>
</evidence>
<dbReference type="EnsemblFungi" id="CEF75916">
    <property type="protein sequence ID" value="CEF75916"/>
    <property type="gene ID" value="FGRRES_10487"/>
</dbReference>
<gene>
    <name evidence="2" type="primary">FG10487.1</name>
    <name evidence="1" type="ORF">FGRAMPH1_01T08225</name>
</gene>
<protein>
    <submittedName>
        <fullName evidence="1">Chromosome 1, complete genome</fullName>
    </submittedName>
</protein>
<organism evidence="1 3">
    <name type="scientific">Gibberella zeae (strain ATCC MYA-4620 / CBS 123657 / FGSC 9075 / NRRL 31084 / PH-1)</name>
    <name type="common">Wheat head blight fungus</name>
    <name type="synonym">Fusarium graminearum</name>
    <dbReference type="NCBI Taxonomy" id="229533"/>
    <lineage>
        <taxon>Eukaryota</taxon>
        <taxon>Fungi</taxon>
        <taxon>Dikarya</taxon>
        <taxon>Ascomycota</taxon>
        <taxon>Pezizomycotina</taxon>
        <taxon>Sordariomycetes</taxon>
        <taxon>Hypocreomycetidae</taxon>
        <taxon>Hypocreales</taxon>
        <taxon>Nectriaceae</taxon>
        <taxon>Fusarium</taxon>
    </lineage>
</organism>
<accession>I1S187</accession>
<dbReference type="Proteomes" id="UP000070720">
    <property type="component" value="Chromosome 1"/>
</dbReference>
<dbReference type="HOGENOM" id="CLU_956588_0_0_1"/>
<dbReference type="VEuPathDB" id="FungiDB:FGRAMPH1_01G08225"/>
<dbReference type="OrthoDB" id="10666047at2759"/>
<proteinExistence type="predicted"/>
<name>I1S187_GIBZE</name>
<sequence length="291" mass="31919">MSMPALTVGPGLRCNIDTTWFAKVACLLSSGLPYAAEITHIQRLNPGWRATSIIELYIWLSVDPGSLSSIYTIPSVAEYMDVAEGGLGSGYWAKPRHDGKPFGFAAALSRGWVTSNYQKFNDLVAYISDVQNMAIESFGVLSTWNGISRVYHCLTSRTSVMRKVHALERQDLIEEMRISCMASDITRLPTLPQLMGPPSPHDCTVAYIELGSAPLCVLLGVSTEQKDRWLLQNETSSQHACIHLGVLNTVGKSDVGTQIEKVVCTNSLGCHNALKAIVSQWPMLTQQDNKT</sequence>
<keyword evidence="3" id="KW-1185">Reference proteome</keyword>
<dbReference type="AlphaFoldDB" id="I1S187"/>
<dbReference type="InParanoid" id="I1S187"/>
<dbReference type="EMBL" id="HG970332">
    <property type="protein sequence ID" value="CEF75916.1"/>
    <property type="molecule type" value="Genomic_DNA"/>
</dbReference>
<reference evidence="2 3" key="2">
    <citation type="journal article" date="2010" name="Nature">
        <title>Comparative genomics reveals mobile pathogenicity chromosomes in Fusarium.</title>
        <authorList>
            <person name="Ma L.J."/>
            <person name="van der Does H.C."/>
            <person name="Borkovich K.A."/>
            <person name="Coleman J.J."/>
            <person name="Daboussi M.J."/>
            <person name="Di Pietro A."/>
            <person name="Dufresne M."/>
            <person name="Freitag M."/>
            <person name="Grabherr M."/>
            <person name="Henrissat B."/>
            <person name="Houterman P.M."/>
            <person name="Kang S."/>
            <person name="Shim W.B."/>
            <person name="Woloshuk C."/>
            <person name="Xie X."/>
            <person name="Xu J.R."/>
            <person name="Antoniw J."/>
            <person name="Baker S.E."/>
            <person name="Bluhm B.H."/>
            <person name="Breakspear A."/>
            <person name="Brown D.W."/>
            <person name="Butchko R.A."/>
            <person name="Chapman S."/>
            <person name="Coulson R."/>
            <person name="Coutinho P.M."/>
            <person name="Danchin E.G."/>
            <person name="Diener A."/>
            <person name="Gale L.R."/>
            <person name="Gardiner D.M."/>
            <person name="Goff S."/>
            <person name="Hammond-Kosack K.E."/>
            <person name="Hilburn K."/>
            <person name="Hua-Van A."/>
            <person name="Jonkers W."/>
            <person name="Kazan K."/>
            <person name="Kodira C.D."/>
            <person name="Koehrsen M."/>
            <person name="Kumar L."/>
            <person name="Lee Y.H."/>
            <person name="Li L."/>
            <person name="Manners J.M."/>
            <person name="Miranda-Saavedra D."/>
            <person name="Mukherjee M."/>
            <person name="Park G."/>
            <person name="Park J."/>
            <person name="Park S.Y."/>
            <person name="Proctor R.H."/>
            <person name="Regev A."/>
            <person name="Ruiz-Roldan M.C."/>
            <person name="Sain D."/>
            <person name="Sakthikumar S."/>
            <person name="Sykes S."/>
            <person name="Schwartz D.C."/>
            <person name="Turgeon B.G."/>
            <person name="Wapinski I."/>
            <person name="Yoder O."/>
            <person name="Young S."/>
            <person name="Zeng Q."/>
            <person name="Zhou S."/>
            <person name="Galagan J."/>
            <person name="Cuomo C.A."/>
            <person name="Kistler H.C."/>
            <person name="Rep M."/>
        </authorList>
    </citation>
    <scope>GENOME REANNOTATION</scope>
    <source>
        <strain evidence="3">ATCC MYA-4620 / CBS 123657 / FGSC 9075 / NRRL 31084 / PH-1</strain>
        <strain evidence="2">PH-1 / ATCC MYA-4620 / FGSC 9075 / NRRL 31084</strain>
    </source>
</reference>
<accession>A0A098DD90</accession>
<dbReference type="KEGG" id="fgr:FGSG_10487"/>
<evidence type="ECO:0000313" key="3">
    <source>
        <dbReference type="Proteomes" id="UP000070720"/>
    </source>
</evidence>